<dbReference type="InterPro" id="IPR029063">
    <property type="entry name" value="SAM-dependent_MTases_sf"/>
</dbReference>
<accession>A0A4R2HY31</accession>
<evidence type="ECO:0000256" key="2">
    <source>
        <dbReference type="ARBA" id="ARBA00022552"/>
    </source>
</evidence>
<keyword evidence="8" id="KW-1185">Reference proteome</keyword>
<dbReference type="InterPro" id="IPR046977">
    <property type="entry name" value="RsmC/RlmG"/>
</dbReference>
<dbReference type="InterPro" id="IPR002052">
    <property type="entry name" value="DNA_methylase_N6_adenine_CS"/>
</dbReference>
<keyword evidence="5" id="KW-0949">S-adenosyl-L-methionine</keyword>
<dbReference type="Gene3D" id="3.40.50.150">
    <property type="entry name" value="Vaccinia Virus protein VP39"/>
    <property type="match status" value="2"/>
</dbReference>
<feature type="domain" description="Methyltransferase small" evidence="6">
    <location>
        <begin position="174"/>
        <end position="342"/>
    </location>
</feature>
<dbReference type="GO" id="GO:0008170">
    <property type="term" value="F:N-methyltransferase activity"/>
    <property type="evidence" value="ECO:0007669"/>
    <property type="project" value="UniProtKB-ARBA"/>
</dbReference>
<dbReference type="CDD" id="cd02440">
    <property type="entry name" value="AdoMet_MTases"/>
    <property type="match status" value="1"/>
</dbReference>
<gene>
    <name evidence="7" type="ORF">EV148_11215</name>
</gene>
<evidence type="ECO:0000256" key="3">
    <source>
        <dbReference type="ARBA" id="ARBA00022603"/>
    </source>
</evidence>
<sequence length="349" mass="37192">MSAVAVDDVLDALFLPFMQGALAPPAGGSVFLRARAGAWLAQWRDAFACVQTFKPFAGALERAGARLAEVTPSRAPLVLVLPPRQRDEARAVFAQAVRIAAHGGIVVACQPNNEGARSGMADLERLAGAVQGASRRKCRVYRTAPLDARVDVALATEWAGLDAMRPIAGGAWSSRPGLFAWDRIDPASALLAEHLPPTLGPRVADLGAGYGYLACEVARRCAGVEVLDLYDAEARAREPAEANLHATLAAARRAIATAFLWHDVTRGLPRRYDAIVSNPPFHQGRADEPALGRAFIEAAADALEPHGVLLLVANRHLPYEATLGARFGALRTLAERDGYKVIEAKGPRP</sequence>
<proteinExistence type="predicted"/>
<dbReference type="PANTHER" id="PTHR47816">
    <property type="entry name" value="RIBOSOMAL RNA SMALL SUBUNIT METHYLTRANSFERASE C"/>
    <property type="match status" value="1"/>
</dbReference>
<evidence type="ECO:0000256" key="5">
    <source>
        <dbReference type="ARBA" id="ARBA00022691"/>
    </source>
</evidence>
<dbReference type="PANTHER" id="PTHR47816:SF4">
    <property type="entry name" value="RIBOSOMAL RNA SMALL SUBUNIT METHYLTRANSFERASE C"/>
    <property type="match status" value="1"/>
</dbReference>
<dbReference type="InterPro" id="IPR007848">
    <property type="entry name" value="Small_mtfrase_dom"/>
</dbReference>
<keyword evidence="4 7" id="KW-0808">Transferase</keyword>
<dbReference type="PROSITE" id="PS00092">
    <property type="entry name" value="N6_MTASE"/>
    <property type="match status" value="1"/>
</dbReference>
<name>A0A4R2HY31_9GAMM</name>
<dbReference type="GO" id="GO:0008757">
    <property type="term" value="F:S-adenosylmethionine-dependent methyltransferase activity"/>
    <property type="evidence" value="ECO:0007669"/>
    <property type="project" value="InterPro"/>
</dbReference>
<reference evidence="7 8" key="1">
    <citation type="journal article" date="2015" name="Stand. Genomic Sci.">
        <title>Genomic Encyclopedia of Bacterial and Archaeal Type Strains, Phase III: the genomes of soil and plant-associated and newly described type strains.</title>
        <authorList>
            <person name="Whitman W.B."/>
            <person name="Woyke T."/>
            <person name="Klenk H.P."/>
            <person name="Zhou Y."/>
            <person name="Lilburn T.G."/>
            <person name="Beck B.J."/>
            <person name="De Vos P."/>
            <person name="Vandamme P."/>
            <person name="Eisen J.A."/>
            <person name="Garrity G."/>
            <person name="Hugenholtz P."/>
            <person name="Kyrpides N.C."/>
        </authorList>
    </citation>
    <scope>NUCLEOTIDE SEQUENCE [LARGE SCALE GENOMIC DNA]</scope>
    <source>
        <strain evidence="7 8">A3</strain>
    </source>
</reference>
<dbReference type="Pfam" id="PF05175">
    <property type="entry name" value="MTS"/>
    <property type="match status" value="1"/>
</dbReference>
<dbReference type="EMBL" id="SLWQ01000012">
    <property type="protein sequence ID" value="TCO36531.1"/>
    <property type="molecule type" value="Genomic_DNA"/>
</dbReference>
<dbReference type="Proteomes" id="UP000294862">
    <property type="component" value="Unassembled WGS sequence"/>
</dbReference>
<dbReference type="RefSeq" id="WP_131999971.1">
    <property type="nucleotide sequence ID" value="NZ_SLWQ01000012.1"/>
</dbReference>
<dbReference type="GO" id="GO:0032259">
    <property type="term" value="P:methylation"/>
    <property type="evidence" value="ECO:0007669"/>
    <property type="project" value="UniProtKB-KW"/>
</dbReference>
<dbReference type="AlphaFoldDB" id="A0A4R2HY31"/>
<evidence type="ECO:0000256" key="1">
    <source>
        <dbReference type="ARBA" id="ARBA00022490"/>
    </source>
</evidence>
<dbReference type="OrthoDB" id="9816072at2"/>
<protein>
    <submittedName>
        <fullName evidence="7">16S rRNA (Guanine1207-N2)-methyltransferase</fullName>
    </submittedName>
</protein>
<keyword evidence="1" id="KW-0963">Cytoplasm</keyword>
<keyword evidence="3 7" id="KW-0489">Methyltransferase</keyword>
<dbReference type="GO" id="GO:0006364">
    <property type="term" value="P:rRNA processing"/>
    <property type="evidence" value="ECO:0007669"/>
    <property type="project" value="UniProtKB-KW"/>
</dbReference>
<dbReference type="SUPFAM" id="SSF53335">
    <property type="entry name" value="S-adenosyl-L-methionine-dependent methyltransferases"/>
    <property type="match status" value="1"/>
</dbReference>
<comment type="caution">
    <text evidence="7">The sequence shown here is derived from an EMBL/GenBank/DDBJ whole genome shotgun (WGS) entry which is preliminary data.</text>
</comment>
<evidence type="ECO:0000313" key="8">
    <source>
        <dbReference type="Proteomes" id="UP000294862"/>
    </source>
</evidence>
<evidence type="ECO:0000256" key="4">
    <source>
        <dbReference type="ARBA" id="ARBA00022679"/>
    </source>
</evidence>
<evidence type="ECO:0000259" key="6">
    <source>
        <dbReference type="Pfam" id="PF05175"/>
    </source>
</evidence>
<dbReference type="GO" id="GO:0003676">
    <property type="term" value="F:nucleic acid binding"/>
    <property type="evidence" value="ECO:0007669"/>
    <property type="project" value="InterPro"/>
</dbReference>
<organism evidence="7 8">
    <name type="scientific">Dokdonella fugitiva</name>
    <dbReference type="NCBI Taxonomy" id="328517"/>
    <lineage>
        <taxon>Bacteria</taxon>
        <taxon>Pseudomonadati</taxon>
        <taxon>Pseudomonadota</taxon>
        <taxon>Gammaproteobacteria</taxon>
        <taxon>Lysobacterales</taxon>
        <taxon>Rhodanobacteraceae</taxon>
        <taxon>Dokdonella</taxon>
    </lineage>
</organism>
<keyword evidence="2" id="KW-0698">rRNA processing</keyword>
<evidence type="ECO:0000313" key="7">
    <source>
        <dbReference type="EMBL" id="TCO36531.1"/>
    </source>
</evidence>